<dbReference type="RefSeq" id="WP_277733059.1">
    <property type="nucleotide sequence ID" value="NZ_CP120733.1"/>
</dbReference>
<keyword evidence="3" id="KW-1185">Reference proteome</keyword>
<feature type="chain" id="PRO_5046644463" description="Copper amine oxidase-like N-terminal domain-containing protein" evidence="1">
    <location>
        <begin position="25"/>
        <end position="500"/>
    </location>
</feature>
<keyword evidence="1" id="KW-0732">Signal</keyword>
<reference evidence="2 3" key="1">
    <citation type="submission" date="2023-03" db="EMBL/GenBank/DDBJ databases">
        <title>Complete genome sequence of Tepidibacter sp. SWIR-1, isolated from a deep-sea hydrothermal vent.</title>
        <authorList>
            <person name="Li X."/>
        </authorList>
    </citation>
    <scope>NUCLEOTIDE SEQUENCE [LARGE SCALE GENOMIC DNA]</scope>
    <source>
        <strain evidence="2 3">SWIR-1</strain>
    </source>
</reference>
<protein>
    <recommendedName>
        <fullName evidence="4">Copper amine oxidase-like N-terminal domain-containing protein</fullName>
    </recommendedName>
</protein>
<dbReference type="EMBL" id="CP120733">
    <property type="protein sequence ID" value="WFD11094.1"/>
    <property type="molecule type" value="Genomic_DNA"/>
</dbReference>
<organism evidence="2 3">
    <name type="scientific">Tepidibacter hydrothermalis</name>
    <dbReference type="NCBI Taxonomy" id="3036126"/>
    <lineage>
        <taxon>Bacteria</taxon>
        <taxon>Bacillati</taxon>
        <taxon>Bacillota</taxon>
        <taxon>Clostridia</taxon>
        <taxon>Peptostreptococcales</taxon>
        <taxon>Peptostreptococcaceae</taxon>
        <taxon>Tepidibacter</taxon>
    </lineage>
</organism>
<evidence type="ECO:0008006" key="4">
    <source>
        <dbReference type="Google" id="ProtNLM"/>
    </source>
</evidence>
<evidence type="ECO:0000256" key="1">
    <source>
        <dbReference type="SAM" id="SignalP"/>
    </source>
</evidence>
<feature type="signal peptide" evidence="1">
    <location>
        <begin position="1"/>
        <end position="24"/>
    </location>
</feature>
<name>A0ABY8EDS4_9FIRM</name>
<accession>A0ABY8EDS4</accession>
<sequence>MLFRKKTYFTCFFILFILSQNCFGQGIKVGTVINKVISTDIKAYINGYEIPSMNINGCTAIVVEDLRNYGFDIIWSPVDRSLVIKENSSKKIKPISIKKNNNSKIGQKIGNVLYTDIKTYIKDSEIQSFNIDGYTVIFMDELKEFGDIRWNEEKREVRFNSNKIDDLGSGVDDNCCFEIKCIEEIDMRLKQKDGKYYFEGKEVGFIDNTNSGFKIMISGKALAEKFGYNISVDKGCYIFKKGNYSFKFKNNNTTIEKFFDGYLYESYDIPKRTVVLNNDIYIYDADLEGLFGVVKYNSEGGIYLKYKEFDVKDYEDYEIQGNRFLIDHSYNGYDVNMRIKNKTHTFKGDYCRIPKGTYLEYGDNELEITVNHNDRILMLKRLTVRPDLKTNQIIYDEAIGLNMKTPQNGYIETNKSEILIDGEIIHAYGDNLLVEIEKLDTKNDQFKKTTSKNIKLKDKKFNEYIQLNKGYGIYKIKAFTDVRSENCRFEVLELFVNYSE</sequence>
<proteinExistence type="predicted"/>
<dbReference type="Proteomes" id="UP001222800">
    <property type="component" value="Chromosome"/>
</dbReference>
<gene>
    <name evidence="2" type="ORF">P4S50_03185</name>
</gene>
<evidence type="ECO:0000313" key="3">
    <source>
        <dbReference type="Proteomes" id="UP001222800"/>
    </source>
</evidence>
<evidence type="ECO:0000313" key="2">
    <source>
        <dbReference type="EMBL" id="WFD11094.1"/>
    </source>
</evidence>